<evidence type="ECO:0000313" key="5">
    <source>
        <dbReference type="Proteomes" id="UP001301769"/>
    </source>
</evidence>
<gene>
    <name evidence="4" type="ORF">QBC37DRAFT_38879</name>
</gene>
<feature type="coiled-coil region" evidence="1">
    <location>
        <begin position="265"/>
        <end position="292"/>
    </location>
</feature>
<keyword evidence="5" id="KW-1185">Reference proteome</keyword>
<dbReference type="Proteomes" id="UP001301769">
    <property type="component" value="Unassembled WGS sequence"/>
</dbReference>
<evidence type="ECO:0000313" key="4">
    <source>
        <dbReference type="EMBL" id="KAK4217633.1"/>
    </source>
</evidence>
<feature type="compositionally biased region" description="Polar residues" evidence="2">
    <location>
        <begin position="139"/>
        <end position="155"/>
    </location>
</feature>
<reference evidence="4" key="1">
    <citation type="journal article" date="2023" name="Mol. Phylogenet. Evol.">
        <title>Genome-scale phylogeny and comparative genomics of the fungal order Sordariales.</title>
        <authorList>
            <person name="Hensen N."/>
            <person name="Bonometti L."/>
            <person name="Westerberg I."/>
            <person name="Brannstrom I.O."/>
            <person name="Guillou S."/>
            <person name="Cros-Aarteil S."/>
            <person name="Calhoun S."/>
            <person name="Haridas S."/>
            <person name="Kuo A."/>
            <person name="Mondo S."/>
            <person name="Pangilinan J."/>
            <person name="Riley R."/>
            <person name="LaButti K."/>
            <person name="Andreopoulos B."/>
            <person name="Lipzen A."/>
            <person name="Chen C."/>
            <person name="Yan M."/>
            <person name="Daum C."/>
            <person name="Ng V."/>
            <person name="Clum A."/>
            <person name="Steindorff A."/>
            <person name="Ohm R.A."/>
            <person name="Martin F."/>
            <person name="Silar P."/>
            <person name="Natvig D.O."/>
            <person name="Lalanne C."/>
            <person name="Gautier V."/>
            <person name="Ament-Velasquez S.L."/>
            <person name="Kruys A."/>
            <person name="Hutchinson M.I."/>
            <person name="Powell A.J."/>
            <person name="Barry K."/>
            <person name="Miller A.N."/>
            <person name="Grigoriev I.V."/>
            <person name="Debuchy R."/>
            <person name="Gladieux P."/>
            <person name="Hiltunen Thoren M."/>
            <person name="Johannesson H."/>
        </authorList>
    </citation>
    <scope>NUCLEOTIDE SEQUENCE</scope>
    <source>
        <strain evidence="4">PSN293</strain>
    </source>
</reference>
<evidence type="ECO:0000256" key="3">
    <source>
        <dbReference type="SAM" id="Phobius"/>
    </source>
</evidence>
<feature type="compositionally biased region" description="Polar residues" evidence="2">
    <location>
        <begin position="55"/>
        <end position="67"/>
    </location>
</feature>
<feature type="region of interest" description="Disordered" evidence="2">
    <location>
        <begin position="139"/>
        <end position="161"/>
    </location>
</feature>
<comment type="caution">
    <text evidence="4">The sequence shown here is derived from an EMBL/GenBank/DDBJ whole genome shotgun (WGS) entry which is preliminary data.</text>
</comment>
<keyword evidence="1" id="KW-0175">Coiled coil</keyword>
<dbReference type="EMBL" id="MU858058">
    <property type="protein sequence ID" value="KAK4217633.1"/>
    <property type="molecule type" value="Genomic_DNA"/>
</dbReference>
<keyword evidence="3" id="KW-0812">Transmembrane</keyword>
<evidence type="ECO:0000256" key="1">
    <source>
        <dbReference type="SAM" id="Coils"/>
    </source>
</evidence>
<feature type="compositionally biased region" description="Gly residues" evidence="2">
    <location>
        <begin position="349"/>
        <end position="363"/>
    </location>
</feature>
<protein>
    <submittedName>
        <fullName evidence="4">Uncharacterized protein</fullName>
    </submittedName>
</protein>
<feature type="region of interest" description="Disordered" evidence="2">
    <location>
        <begin position="344"/>
        <end position="400"/>
    </location>
</feature>
<feature type="compositionally biased region" description="Polar residues" evidence="2">
    <location>
        <begin position="79"/>
        <end position="89"/>
    </location>
</feature>
<keyword evidence="3" id="KW-1133">Transmembrane helix</keyword>
<dbReference type="AlphaFoldDB" id="A0AAN6YFQ6"/>
<sequence>MSHIGFEPAKGPSSPQRSRHQITRSISELSSPIRLHRHHSNRAAKDKDRDALSLVAQTPAPSNSAQVRKSLDGPPSGVVTPNLSPNPSRRTSILVAQPAENSKNHLSSGMGSAVLAASVAGGTALSTNASSATMVQYTSRANNSKSPSNRANDASAQDREKAIAARESGLRTTLSHLETIQTASTRRLDTTYESVLERLGTLQSTIIALKELAGLSQHMNKTFTTEASELVQETSSQLDAFGQFEDQQKRIEILQRRVHVGRDKITGLSDRVDRVKERIERWERADREWQERTRRRLRWVWMVTSVLLLFVGAIILSAQYTASTGAGLGEVTTQIVNESLGTVENATMGGSGQEGRSSGGAGSFGQENGKDGLPRGMPSPMSSNGDQKSSTGSRTLVLPTASSTLGDKDLLRAFDEL</sequence>
<feature type="compositionally biased region" description="Polar residues" evidence="2">
    <location>
        <begin position="380"/>
        <end position="400"/>
    </location>
</feature>
<evidence type="ECO:0000256" key="2">
    <source>
        <dbReference type="SAM" id="MobiDB-lite"/>
    </source>
</evidence>
<accession>A0AAN6YFQ6</accession>
<reference evidence="4" key="2">
    <citation type="submission" date="2023-05" db="EMBL/GenBank/DDBJ databases">
        <authorList>
            <consortium name="Lawrence Berkeley National Laboratory"/>
            <person name="Steindorff A."/>
            <person name="Hensen N."/>
            <person name="Bonometti L."/>
            <person name="Westerberg I."/>
            <person name="Brannstrom I.O."/>
            <person name="Guillou S."/>
            <person name="Cros-Aarteil S."/>
            <person name="Calhoun S."/>
            <person name="Haridas S."/>
            <person name="Kuo A."/>
            <person name="Mondo S."/>
            <person name="Pangilinan J."/>
            <person name="Riley R."/>
            <person name="Labutti K."/>
            <person name="Andreopoulos B."/>
            <person name="Lipzen A."/>
            <person name="Chen C."/>
            <person name="Yanf M."/>
            <person name="Daum C."/>
            <person name="Ng V."/>
            <person name="Clum A."/>
            <person name="Ohm R."/>
            <person name="Martin F."/>
            <person name="Silar P."/>
            <person name="Natvig D."/>
            <person name="Lalanne C."/>
            <person name="Gautier V."/>
            <person name="Ament-Velasquez S.L."/>
            <person name="Kruys A."/>
            <person name="Hutchinson M.I."/>
            <person name="Powell A.J."/>
            <person name="Barry K."/>
            <person name="Miller A.N."/>
            <person name="Grigoriev I.V."/>
            <person name="Debuchy R."/>
            <person name="Gladieux P."/>
            <person name="Thoren M.H."/>
            <person name="Johannesson H."/>
        </authorList>
    </citation>
    <scope>NUCLEOTIDE SEQUENCE</scope>
    <source>
        <strain evidence="4">PSN293</strain>
    </source>
</reference>
<feature type="region of interest" description="Disordered" evidence="2">
    <location>
        <begin position="1"/>
        <end position="89"/>
    </location>
</feature>
<keyword evidence="3" id="KW-0472">Membrane</keyword>
<proteinExistence type="predicted"/>
<name>A0AAN6YFQ6_9PEZI</name>
<feature type="transmembrane region" description="Helical" evidence="3">
    <location>
        <begin position="299"/>
        <end position="320"/>
    </location>
</feature>
<organism evidence="4 5">
    <name type="scientific">Rhypophila decipiens</name>
    <dbReference type="NCBI Taxonomy" id="261697"/>
    <lineage>
        <taxon>Eukaryota</taxon>
        <taxon>Fungi</taxon>
        <taxon>Dikarya</taxon>
        <taxon>Ascomycota</taxon>
        <taxon>Pezizomycotina</taxon>
        <taxon>Sordariomycetes</taxon>
        <taxon>Sordariomycetidae</taxon>
        <taxon>Sordariales</taxon>
        <taxon>Naviculisporaceae</taxon>
        <taxon>Rhypophila</taxon>
    </lineage>
</organism>